<dbReference type="STRING" id="60517.A0A0R3VYG9"/>
<dbReference type="Pfam" id="PF00041">
    <property type="entry name" value="fn3"/>
    <property type="match status" value="1"/>
</dbReference>
<sequence length="235" mass="24947">LLSFVCAAQDAPRDVKIEVLDSYTVNITWNEPLKPNGKIAGYRVFWYVDLTYSGVDKTQRKYFILGLLKPGETVRVTVAAVTPKGGSGMDEDIGSHSDEVNATTPLLKKEGEGVSATATVTATTTGNTSYVTSPVITNSDTSAALLTDTKIGRATSNALATATTFTSMILMLSSIPIRADSSIAGFINPEDARAGNGPSPLGDHDANHCKHFYASKYSLLTLPLILNGRETGSLQ</sequence>
<dbReference type="InterPro" id="IPR003961">
    <property type="entry name" value="FN3_dom"/>
</dbReference>
<reference evidence="2" key="1">
    <citation type="submission" date="2017-02" db="UniProtKB">
        <authorList>
            <consortium name="WormBaseParasite"/>
        </authorList>
    </citation>
    <scope>IDENTIFICATION</scope>
</reference>
<dbReference type="AlphaFoldDB" id="A0A0R3VYG9"/>
<dbReference type="SMART" id="SM00060">
    <property type="entry name" value="FN3"/>
    <property type="match status" value="1"/>
</dbReference>
<dbReference type="CDD" id="cd00063">
    <property type="entry name" value="FN3"/>
    <property type="match status" value="1"/>
</dbReference>
<dbReference type="SUPFAM" id="SSF49265">
    <property type="entry name" value="Fibronectin type III"/>
    <property type="match status" value="1"/>
</dbReference>
<name>A0A0R3VYG9_TAEAS</name>
<dbReference type="InterPro" id="IPR013783">
    <property type="entry name" value="Ig-like_fold"/>
</dbReference>
<dbReference type="InterPro" id="IPR036116">
    <property type="entry name" value="FN3_sf"/>
</dbReference>
<feature type="domain" description="Fibronectin type-III" evidence="1">
    <location>
        <begin position="11"/>
        <end position="107"/>
    </location>
</feature>
<organism evidence="2">
    <name type="scientific">Taenia asiatica</name>
    <name type="common">Asian tapeworm</name>
    <dbReference type="NCBI Taxonomy" id="60517"/>
    <lineage>
        <taxon>Eukaryota</taxon>
        <taxon>Metazoa</taxon>
        <taxon>Spiralia</taxon>
        <taxon>Lophotrochozoa</taxon>
        <taxon>Platyhelminthes</taxon>
        <taxon>Cestoda</taxon>
        <taxon>Eucestoda</taxon>
        <taxon>Cyclophyllidea</taxon>
        <taxon>Taeniidae</taxon>
        <taxon>Taenia</taxon>
    </lineage>
</organism>
<protein>
    <submittedName>
        <fullName evidence="2">Fibronectin type-III domain-containing protein</fullName>
    </submittedName>
</protein>
<accession>A0A0R3VYG9</accession>
<evidence type="ECO:0000259" key="1">
    <source>
        <dbReference type="PROSITE" id="PS50853"/>
    </source>
</evidence>
<proteinExistence type="predicted"/>
<dbReference type="WBParaSite" id="TASK_0000246301-mRNA-1">
    <property type="protein sequence ID" value="TASK_0000246301-mRNA-1"/>
    <property type="gene ID" value="TASK_0000246301"/>
</dbReference>
<evidence type="ECO:0000313" key="2">
    <source>
        <dbReference type="WBParaSite" id="TASK_0000246301-mRNA-1"/>
    </source>
</evidence>
<dbReference type="PROSITE" id="PS50853">
    <property type="entry name" value="FN3"/>
    <property type="match status" value="1"/>
</dbReference>
<dbReference type="Gene3D" id="2.60.40.10">
    <property type="entry name" value="Immunoglobulins"/>
    <property type="match status" value="1"/>
</dbReference>